<keyword evidence="3" id="KW-0238">DNA-binding</keyword>
<evidence type="ECO:0000313" key="4">
    <source>
        <dbReference type="Proteomes" id="UP001205560"/>
    </source>
</evidence>
<dbReference type="GO" id="GO:0003677">
    <property type="term" value="F:DNA binding"/>
    <property type="evidence" value="ECO:0007669"/>
    <property type="project" value="UniProtKB-KW"/>
</dbReference>
<evidence type="ECO:0000256" key="1">
    <source>
        <dbReference type="SAM" id="Coils"/>
    </source>
</evidence>
<keyword evidence="1" id="KW-0175">Coiled coil</keyword>
<proteinExistence type="predicted"/>
<feature type="coiled-coil region" evidence="1">
    <location>
        <begin position="198"/>
        <end position="225"/>
    </location>
</feature>
<dbReference type="RefSeq" id="WP_258846093.1">
    <property type="nucleotide sequence ID" value="NZ_JANUGX010000015.1"/>
</dbReference>
<feature type="domain" description="KfrA N-terminal DNA-binding" evidence="2">
    <location>
        <begin position="3"/>
        <end position="113"/>
    </location>
</feature>
<comment type="caution">
    <text evidence="3">The sequence shown here is derived from an EMBL/GenBank/DDBJ whole genome shotgun (WGS) entry which is preliminary data.</text>
</comment>
<protein>
    <submittedName>
        <fullName evidence="3">DNA-binding protein</fullName>
    </submittedName>
</protein>
<dbReference type="InterPro" id="IPR021104">
    <property type="entry name" value="KfrA_DNA-bd_N"/>
</dbReference>
<feature type="coiled-coil region" evidence="1">
    <location>
        <begin position="86"/>
        <end position="148"/>
    </location>
</feature>
<dbReference type="EMBL" id="JANUGX010000015">
    <property type="protein sequence ID" value="MCS0590313.1"/>
    <property type="molecule type" value="Genomic_DNA"/>
</dbReference>
<accession>A0ABT2A807</accession>
<sequence>MNFEDVAAAASRLQEGGTPVTIDTVRDALGGGSASAISRHLADWRAAAEPAPEPPRAELPPELLDGLARWAQQFAEDAGSGTRAALARHEEELEALREAGDTLESERDAVQARLDETSAARDEALAALAERDEEIERLNAELRNAKQVAMDALVGKAKDQLAIEGKDAQLADLRSQLEKGVTQNASLSDARLAAEMELVGAKTARDSLEAENAELRKQIAALRKKPA</sequence>
<name>A0ABT2A807_9BURK</name>
<reference evidence="3 4" key="1">
    <citation type="submission" date="2022-08" db="EMBL/GenBank/DDBJ databases">
        <title>Reclassification of Massilia species as members of the genera Telluria, Duganella, Pseudoduganella, Mokoshia gen. nov. and Zemynaea gen. nov. using orthogonal and non-orthogonal genome-based approaches.</title>
        <authorList>
            <person name="Bowman J.P."/>
        </authorList>
    </citation>
    <scope>NUCLEOTIDE SEQUENCE [LARGE SCALE GENOMIC DNA]</scope>
    <source>
        <strain evidence="3 4">LMG 28164</strain>
    </source>
</reference>
<evidence type="ECO:0000313" key="3">
    <source>
        <dbReference type="EMBL" id="MCS0590313.1"/>
    </source>
</evidence>
<evidence type="ECO:0000259" key="2">
    <source>
        <dbReference type="Pfam" id="PF11740"/>
    </source>
</evidence>
<dbReference type="Proteomes" id="UP001205560">
    <property type="component" value="Unassembled WGS sequence"/>
</dbReference>
<organism evidence="3 4">
    <name type="scientific">Massilia norwichensis</name>
    <dbReference type="NCBI Taxonomy" id="1442366"/>
    <lineage>
        <taxon>Bacteria</taxon>
        <taxon>Pseudomonadati</taxon>
        <taxon>Pseudomonadota</taxon>
        <taxon>Betaproteobacteria</taxon>
        <taxon>Burkholderiales</taxon>
        <taxon>Oxalobacteraceae</taxon>
        <taxon>Telluria group</taxon>
        <taxon>Massilia</taxon>
    </lineage>
</organism>
<keyword evidence="4" id="KW-1185">Reference proteome</keyword>
<dbReference type="Pfam" id="PF11740">
    <property type="entry name" value="KfrA_N"/>
    <property type="match status" value="1"/>
</dbReference>
<gene>
    <name evidence="3" type="ORF">NX782_14040</name>
</gene>